<dbReference type="InterPro" id="IPR001841">
    <property type="entry name" value="Znf_RING"/>
</dbReference>
<feature type="region of interest" description="Disordered" evidence="4">
    <location>
        <begin position="276"/>
        <end position="342"/>
    </location>
</feature>
<dbReference type="SUPFAM" id="SSF57850">
    <property type="entry name" value="RING/U-box"/>
    <property type="match status" value="1"/>
</dbReference>
<dbReference type="AlphaFoldDB" id="A0A0R3VWT3"/>
<dbReference type="Gene3D" id="3.30.40.10">
    <property type="entry name" value="Zinc/RING finger domain, C3HC4 (zinc finger)"/>
    <property type="match status" value="1"/>
</dbReference>
<evidence type="ECO:0000313" key="7">
    <source>
        <dbReference type="Proteomes" id="UP000282613"/>
    </source>
</evidence>
<evidence type="ECO:0000313" key="8">
    <source>
        <dbReference type="WBParaSite" id="TASK_0000187701-mRNA-1"/>
    </source>
</evidence>
<accession>A0A0R3VWT3</accession>
<dbReference type="STRING" id="60517.A0A0R3VWT3"/>
<keyword evidence="2" id="KW-0862">Zinc</keyword>
<sequence>MHSVDRLLPYCRLKTVTITGRVVKLNLLEDDASVKIRNYELSSKRSADCLYRSITELHCFFRCDNVRDDVLNRTNPGINFSTIFDHNNTREYTFDVRYTSREVHDRARRNLYHAASEASSSLGNSMATATTTVVGSARATNQFEDCTHIAAASPTSLNRITSPASHSDSMASVDEEVQEMLQRWRREEVKCRVCMDRPIKCVFVPCGHLSCEECGLRLTHCHNCRTAIELRQRCYFPWEEDEKSPSPSSNPPCPTSSTAITAATAVMDSATAKPQRTVAFDIHENVESGSSSDEEEEGTESGEAMQPGAFDFFHRHQRQCERERQSSSTSSALSTPMDRVSP</sequence>
<dbReference type="OrthoDB" id="10037309at2759"/>
<reference evidence="8" key="1">
    <citation type="submission" date="2017-02" db="UniProtKB">
        <authorList>
            <consortium name="WormBaseParasite"/>
        </authorList>
    </citation>
    <scope>IDENTIFICATION</scope>
</reference>
<organism evidence="8">
    <name type="scientific">Taenia asiatica</name>
    <name type="common">Asian tapeworm</name>
    <dbReference type="NCBI Taxonomy" id="60517"/>
    <lineage>
        <taxon>Eukaryota</taxon>
        <taxon>Metazoa</taxon>
        <taxon>Spiralia</taxon>
        <taxon>Lophotrochozoa</taxon>
        <taxon>Platyhelminthes</taxon>
        <taxon>Cestoda</taxon>
        <taxon>Eucestoda</taxon>
        <taxon>Cyclophyllidea</taxon>
        <taxon>Taeniidae</taxon>
        <taxon>Taenia</taxon>
    </lineage>
</organism>
<dbReference type="PROSITE" id="PS50089">
    <property type="entry name" value="ZF_RING_2"/>
    <property type="match status" value="1"/>
</dbReference>
<dbReference type="GO" id="GO:0005634">
    <property type="term" value="C:nucleus"/>
    <property type="evidence" value="ECO:0007669"/>
    <property type="project" value="TreeGrafter"/>
</dbReference>
<feature type="compositionally biased region" description="Low complexity" evidence="4">
    <location>
        <begin position="326"/>
        <end position="335"/>
    </location>
</feature>
<dbReference type="InterPro" id="IPR013083">
    <property type="entry name" value="Znf_RING/FYVE/PHD"/>
</dbReference>
<dbReference type="GO" id="GO:0061630">
    <property type="term" value="F:ubiquitin protein ligase activity"/>
    <property type="evidence" value="ECO:0007669"/>
    <property type="project" value="TreeGrafter"/>
</dbReference>
<dbReference type="GO" id="GO:0043066">
    <property type="term" value="P:negative regulation of apoptotic process"/>
    <property type="evidence" value="ECO:0007669"/>
    <property type="project" value="TreeGrafter"/>
</dbReference>
<dbReference type="GO" id="GO:0008270">
    <property type="term" value="F:zinc ion binding"/>
    <property type="evidence" value="ECO:0007669"/>
    <property type="project" value="UniProtKB-KW"/>
</dbReference>
<protein>
    <submittedName>
        <fullName evidence="8">RING-type domain-containing protein</fullName>
    </submittedName>
</protein>
<evidence type="ECO:0000256" key="3">
    <source>
        <dbReference type="PROSITE-ProRule" id="PRU00175"/>
    </source>
</evidence>
<dbReference type="GO" id="GO:0043027">
    <property type="term" value="F:cysteine-type endopeptidase inhibitor activity involved in apoptotic process"/>
    <property type="evidence" value="ECO:0007669"/>
    <property type="project" value="TreeGrafter"/>
</dbReference>
<dbReference type="Proteomes" id="UP000282613">
    <property type="component" value="Unassembled WGS sequence"/>
</dbReference>
<evidence type="ECO:0000313" key="6">
    <source>
        <dbReference type="EMBL" id="VDK23854.1"/>
    </source>
</evidence>
<dbReference type="WBParaSite" id="TASK_0000187701-mRNA-1">
    <property type="protein sequence ID" value="TASK_0000187701-mRNA-1"/>
    <property type="gene ID" value="TASK_0000187701"/>
</dbReference>
<reference evidence="6 7" key="2">
    <citation type="submission" date="2018-11" db="EMBL/GenBank/DDBJ databases">
        <authorList>
            <consortium name="Pathogen Informatics"/>
        </authorList>
    </citation>
    <scope>NUCLEOTIDE SEQUENCE [LARGE SCALE GENOMIC DNA]</scope>
</reference>
<name>A0A0R3VWT3_TAEAS</name>
<gene>
    <name evidence="6" type="ORF">TASK_LOCUS1878</name>
</gene>
<feature type="compositionally biased region" description="Basic and acidic residues" evidence="4">
    <location>
        <begin position="312"/>
        <end position="325"/>
    </location>
</feature>
<evidence type="ECO:0000256" key="2">
    <source>
        <dbReference type="ARBA" id="ARBA00022833"/>
    </source>
</evidence>
<dbReference type="PANTHER" id="PTHR10044:SF139">
    <property type="entry name" value="DEATH-ASSOCIATED INHIBITOR OF APOPTOSIS 2"/>
    <property type="match status" value="1"/>
</dbReference>
<dbReference type="GO" id="GO:0005737">
    <property type="term" value="C:cytoplasm"/>
    <property type="evidence" value="ECO:0007669"/>
    <property type="project" value="TreeGrafter"/>
</dbReference>
<dbReference type="EMBL" id="UYRS01000684">
    <property type="protein sequence ID" value="VDK23854.1"/>
    <property type="molecule type" value="Genomic_DNA"/>
</dbReference>
<dbReference type="GO" id="GO:0051726">
    <property type="term" value="P:regulation of cell cycle"/>
    <property type="evidence" value="ECO:0007669"/>
    <property type="project" value="TreeGrafter"/>
</dbReference>
<evidence type="ECO:0000256" key="1">
    <source>
        <dbReference type="ARBA" id="ARBA00022771"/>
    </source>
</evidence>
<dbReference type="PANTHER" id="PTHR10044">
    <property type="entry name" value="INHIBITOR OF APOPTOSIS"/>
    <property type="match status" value="1"/>
</dbReference>
<proteinExistence type="predicted"/>
<dbReference type="GO" id="GO:0031398">
    <property type="term" value="P:positive regulation of protein ubiquitination"/>
    <property type="evidence" value="ECO:0007669"/>
    <property type="project" value="TreeGrafter"/>
</dbReference>
<evidence type="ECO:0000256" key="4">
    <source>
        <dbReference type="SAM" id="MobiDB-lite"/>
    </source>
</evidence>
<dbReference type="Pfam" id="PF13920">
    <property type="entry name" value="zf-C3HC4_3"/>
    <property type="match status" value="1"/>
</dbReference>
<dbReference type="InterPro" id="IPR050784">
    <property type="entry name" value="IAP"/>
</dbReference>
<keyword evidence="7" id="KW-1185">Reference proteome</keyword>
<keyword evidence="1 3" id="KW-0479">Metal-binding</keyword>
<evidence type="ECO:0000259" key="5">
    <source>
        <dbReference type="PROSITE" id="PS50089"/>
    </source>
</evidence>
<keyword evidence="1 3" id="KW-0863">Zinc-finger</keyword>
<feature type="domain" description="RING-type" evidence="5">
    <location>
        <begin position="191"/>
        <end position="225"/>
    </location>
</feature>